<sequence length="304" mass="32024">LDVDGRAGLVVRGGSEHTLAVYGDTIVPAEGAREPLVIEGHCGVSAGELSALARRAAPTAGDGRVRAARVDGYLSLFNLSANEVETRVAVPQQGGSREVYEGEQTVTREGIDYGARLDAASASLLAPRFTLSALSGRSLPSGLRVRVADGATLILSGAHCRLRIEAQGRGTEATVRGGRETRVTLRGAQAFPHHDHALGRNTFPTNPLPPGMSSPGAAVDGDPDTAWRPGRDGRMVVDLGTRAEVRWVEARWRTGAAPAARVEFSTDGVRYQQAGTLDGRGRVRRLTRAGSARYVAVTVQGAPH</sequence>
<evidence type="ECO:0000259" key="1">
    <source>
        <dbReference type="Pfam" id="PF00754"/>
    </source>
</evidence>
<proteinExistence type="predicted"/>
<name>A0A6G3TU25_9ACTN</name>
<comment type="caution">
    <text evidence="2">The sequence shown here is derived from an EMBL/GenBank/DDBJ whole genome shotgun (WGS) entry which is preliminary data.</text>
</comment>
<accession>A0A6G3TU25</accession>
<dbReference type="RefSeq" id="WP_164279506.1">
    <property type="nucleotide sequence ID" value="NZ_JAAGMQ010001210.1"/>
</dbReference>
<gene>
    <name evidence="2" type="ORF">G3I66_41110</name>
</gene>
<feature type="non-terminal residue" evidence="2">
    <location>
        <position position="1"/>
    </location>
</feature>
<dbReference type="Proteomes" id="UP000475666">
    <property type="component" value="Unassembled WGS sequence"/>
</dbReference>
<evidence type="ECO:0000313" key="2">
    <source>
        <dbReference type="EMBL" id="NEC39491.1"/>
    </source>
</evidence>
<feature type="domain" description="F5/8 type C" evidence="1">
    <location>
        <begin position="214"/>
        <end position="301"/>
    </location>
</feature>
<dbReference type="InterPro" id="IPR008979">
    <property type="entry name" value="Galactose-bd-like_sf"/>
</dbReference>
<protein>
    <submittedName>
        <fullName evidence="2">Discoidin domain-containing protein</fullName>
    </submittedName>
</protein>
<dbReference type="InterPro" id="IPR000421">
    <property type="entry name" value="FA58C"/>
</dbReference>
<reference evidence="2 3" key="1">
    <citation type="submission" date="2020-01" db="EMBL/GenBank/DDBJ databases">
        <title>Insect and environment-associated Actinomycetes.</title>
        <authorList>
            <person name="Currrie C."/>
            <person name="Chevrette M."/>
            <person name="Carlson C."/>
            <person name="Stubbendieck R."/>
            <person name="Wendt-Pienkowski E."/>
        </authorList>
    </citation>
    <scope>NUCLEOTIDE SEQUENCE [LARGE SCALE GENOMIC DNA]</scope>
    <source>
        <strain evidence="2 3">SID7739</strain>
    </source>
</reference>
<dbReference type="AlphaFoldDB" id="A0A6G3TU25"/>
<organism evidence="2 3">
    <name type="scientific">Streptomyces rubrogriseus</name>
    <dbReference type="NCBI Taxonomy" id="194673"/>
    <lineage>
        <taxon>Bacteria</taxon>
        <taxon>Bacillati</taxon>
        <taxon>Actinomycetota</taxon>
        <taxon>Actinomycetes</taxon>
        <taxon>Kitasatosporales</taxon>
        <taxon>Streptomycetaceae</taxon>
        <taxon>Streptomyces</taxon>
        <taxon>Streptomyces violaceoruber group</taxon>
    </lineage>
</organism>
<dbReference type="EMBL" id="JAAGMQ010001210">
    <property type="protein sequence ID" value="NEC39491.1"/>
    <property type="molecule type" value="Genomic_DNA"/>
</dbReference>
<feature type="non-terminal residue" evidence="2">
    <location>
        <position position="304"/>
    </location>
</feature>
<dbReference type="Gene3D" id="2.60.120.260">
    <property type="entry name" value="Galactose-binding domain-like"/>
    <property type="match status" value="1"/>
</dbReference>
<evidence type="ECO:0000313" key="3">
    <source>
        <dbReference type="Proteomes" id="UP000475666"/>
    </source>
</evidence>
<dbReference type="Pfam" id="PF00754">
    <property type="entry name" value="F5_F8_type_C"/>
    <property type="match status" value="1"/>
</dbReference>
<dbReference type="SUPFAM" id="SSF49785">
    <property type="entry name" value="Galactose-binding domain-like"/>
    <property type="match status" value="1"/>
</dbReference>